<sequence length="309" mass="35632">MTMENIFKKFYRSFYNSTNGFIPTKPLSQNMYPGDFFQIINGELIVLGNIFRKNIINADDVIFENGRKLNAANWNFSEGVSKPYSGRDTGHNSIEGDFEYSKQVLAFDGFGSFFFKSNAPESVKVANWSLFKDELIIKMTQTMFSFRELYIVTESVTTENWTLAIASSDKGELEIATESENFGLVDIFGDSSAKTIQAREIEFYHREEKRKPSFFKAKKLIIQQEKLEVFISELINDKTKVASWASNFYEYDFHHDEISYHSPITTNAQACVLDMLQANQLNPNTALQYFSWADTNLDDLEKLFIKYGH</sequence>
<organism evidence="1 2">
    <name type="scientific">Kordia algicida OT-1</name>
    <dbReference type="NCBI Taxonomy" id="391587"/>
    <lineage>
        <taxon>Bacteria</taxon>
        <taxon>Pseudomonadati</taxon>
        <taxon>Bacteroidota</taxon>
        <taxon>Flavobacteriia</taxon>
        <taxon>Flavobacteriales</taxon>
        <taxon>Flavobacteriaceae</taxon>
        <taxon>Kordia</taxon>
    </lineage>
</organism>
<proteinExistence type="predicted"/>
<keyword evidence="2" id="KW-1185">Reference proteome</keyword>
<dbReference type="HOGENOM" id="CLU_914496_0_0_10"/>
<comment type="caution">
    <text evidence="1">The sequence shown here is derived from an EMBL/GenBank/DDBJ whole genome shotgun (WGS) entry which is preliminary data.</text>
</comment>
<name>A9DNG5_9FLAO</name>
<evidence type="ECO:0000313" key="2">
    <source>
        <dbReference type="Proteomes" id="UP000002945"/>
    </source>
</evidence>
<accession>A9DNG5</accession>
<dbReference type="eggNOG" id="ENOG502ZAQ3">
    <property type="taxonomic scope" value="Bacteria"/>
</dbReference>
<dbReference type="EMBL" id="ABIB01000002">
    <property type="protein sequence ID" value="EDP97185.1"/>
    <property type="molecule type" value="Genomic_DNA"/>
</dbReference>
<dbReference type="STRING" id="391587.KAOT1_18522"/>
<protein>
    <submittedName>
        <fullName evidence="1">Uncharacterized protein</fullName>
    </submittedName>
</protein>
<gene>
    <name evidence="1" type="ORF">KAOT1_18522</name>
</gene>
<reference evidence="1 2" key="1">
    <citation type="journal article" date="2011" name="J. Bacteriol.">
        <title>Genome sequence of the algicidal bacterium Kordia algicida OT-1.</title>
        <authorList>
            <person name="Lee H.S."/>
            <person name="Kang S.G."/>
            <person name="Kwon K.K."/>
            <person name="Lee J.H."/>
            <person name="Kim S.J."/>
        </authorList>
    </citation>
    <scope>NUCLEOTIDE SEQUENCE [LARGE SCALE GENOMIC DNA]</scope>
    <source>
        <strain evidence="1 2">OT-1</strain>
    </source>
</reference>
<dbReference type="AlphaFoldDB" id="A9DNG5"/>
<dbReference type="Proteomes" id="UP000002945">
    <property type="component" value="Unassembled WGS sequence"/>
</dbReference>
<evidence type="ECO:0000313" key="1">
    <source>
        <dbReference type="EMBL" id="EDP97185.1"/>
    </source>
</evidence>